<dbReference type="PANTHER" id="PTHR12062">
    <property type="entry name" value="N-ACETYLGLUCOSAMINYLTRANSFERASE VI"/>
    <property type="match status" value="1"/>
</dbReference>
<reference evidence="3 4" key="1">
    <citation type="submission" date="2017-08" db="EMBL/GenBank/DDBJ databases">
        <title>USMARCv1.0.</title>
        <authorList>
            <person name="Hannum G.I."/>
            <person name="Koren S."/>
            <person name="Schroeder S.G."/>
            <person name="Chin S.C."/>
            <person name="Nonneman D.J."/>
            <person name="Becker S.A."/>
            <person name="Rosen B.D."/>
            <person name="Bickhart D.M."/>
            <person name="Putnam N.H."/>
            <person name="Green R.E."/>
            <person name="Tuggle C.K."/>
            <person name="Liu H."/>
            <person name="Rohrer G.A."/>
            <person name="Warr A."/>
            <person name="Hall R."/>
            <person name="Kim K."/>
            <person name="Hume D.A."/>
            <person name="Talbot R."/>
            <person name="Chow W."/>
            <person name="Howe K."/>
            <person name="Schwartz A.S."/>
            <person name="Watson M."/>
            <person name="Archibald A.L."/>
            <person name="Phillippy A.M."/>
            <person name="Smith T.P.L."/>
        </authorList>
    </citation>
    <scope>NUCLEOTIDE SEQUENCE [LARGE SCALE GENOMIC DNA]</scope>
</reference>
<proteinExistence type="predicted"/>
<reference evidence="3" key="2">
    <citation type="submission" date="2025-08" db="UniProtKB">
        <authorList>
            <consortium name="Ensembl"/>
        </authorList>
    </citation>
    <scope>IDENTIFICATION</scope>
</reference>
<name>A0A4X1V5T8_PIG</name>
<evidence type="ECO:0000259" key="2">
    <source>
        <dbReference type="Pfam" id="PF04666"/>
    </source>
</evidence>
<dbReference type="AlphaFoldDB" id="A0A4X1V5T8"/>
<protein>
    <recommendedName>
        <fullName evidence="2">MGAT4 conserved region domain-containing protein</fullName>
    </recommendedName>
</protein>
<dbReference type="InterPro" id="IPR057279">
    <property type="entry name" value="MGAT4"/>
</dbReference>
<evidence type="ECO:0000313" key="3">
    <source>
        <dbReference type="Ensembl" id="ENSSSCP00070036152.1"/>
    </source>
</evidence>
<evidence type="ECO:0000256" key="1">
    <source>
        <dbReference type="SAM" id="SignalP"/>
    </source>
</evidence>
<dbReference type="PANTHER" id="PTHR12062:SF32">
    <property type="entry name" value="MGAT4 FAMILY, MEMBER F"/>
    <property type="match status" value="1"/>
</dbReference>
<organism evidence="3 4">
    <name type="scientific">Sus scrofa</name>
    <name type="common">Pig</name>
    <dbReference type="NCBI Taxonomy" id="9823"/>
    <lineage>
        <taxon>Eukaryota</taxon>
        <taxon>Metazoa</taxon>
        <taxon>Chordata</taxon>
        <taxon>Craniata</taxon>
        <taxon>Vertebrata</taxon>
        <taxon>Euteleostomi</taxon>
        <taxon>Mammalia</taxon>
        <taxon>Eutheria</taxon>
        <taxon>Laurasiatheria</taxon>
        <taxon>Artiodactyla</taxon>
        <taxon>Suina</taxon>
        <taxon>Suidae</taxon>
        <taxon>Sus</taxon>
    </lineage>
</organism>
<accession>A0A4X1V5T8</accession>
<sequence length="474" mass="53909">QSFSGPSTMQNCLWKCFLVAVSLILLSCFLQEKNAEHPKYSLSMEKKVVLGQLDEKQSISEIKNLLKTFKDLQKTSPLLQHAEYRFLVGAPPQEKKLLTVGISSTQHPQGTRLLNTLQLLFQASSEPELECIVVLVCLSNSEPEWLSQVAANISDLFRAHIEAQRLLVVHGHLGGPPLPEDLDEAHPPSPCKGLHNQQKRDLALLMNLATNFSEYFLLLEDQVSLISKFISTIYWVLLAWKNLPWVILDFSNLSLSGKVFHTSDLPRLTSLFLLFQKDTPMHLLLSEFRLLLAQPMPIHFSSSILHQTHSELEDFCFPGKKKRVFGEPDNPTASIITDMLTISDNVPQYAYTLNEECYSTFNPMKGNHLTVILERPHKVIRIEVLTGSNKPRQYQLEQGQVELGFYPLEDFTGCARYTLLGPLVDGHLDQIVSYEEDSAEQLSCIRLLVLAPQESWLLIRQIKVWTSEYEEEKL</sequence>
<dbReference type="InterPro" id="IPR006759">
    <property type="entry name" value="Glyco_transf_54"/>
</dbReference>
<evidence type="ECO:0000313" key="4">
    <source>
        <dbReference type="Proteomes" id="UP000314985"/>
    </source>
</evidence>
<dbReference type="Ensembl" id="ENSSSCT00070042971.1">
    <property type="protein sequence ID" value="ENSSSCP00070036152.1"/>
    <property type="gene ID" value="ENSSSCG00070021623.1"/>
</dbReference>
<feature type="signal peptide" evidence="1">
    <location>
        <begin position="1"/>
        <end position="35"/>
    </location>
</feature>
<dbReference type="Proteomes" id="UP000314985">
    <property type="component" value="Chromosome 10"/>
</dbReference>
<keyword evidence="1" id="KW-0732">Signal</keyword>
<dbReference type="Pfam" id="PF04666">
    <property type="entry name" value="MGAT4_cons"/>
    <property type="match status" value="1"/>
</dbReference>
<feature type="domain" description="MGAT4 conserved region" evidence="2">
    <location>
        <begin position="61"/>
        <end position="293"/>
    </location>
</feature>
<feature type="chain" id="PRO_5021224052" description="MGAT4 conserved region domain-containing protein" evidence="1">
    <location>
        <begin position="36"/>
        <end position="474"/>
    </location>
</feature>